<gene>
    <name evidence="2" type="ORF">HYE67_007696</name>
</gene>
<sequence>MSSLRPEPPEDESLFGSPVPESTLELPEDESLFGSPVPKPCPKLSNDESLFGSPIPESTLGLPEYESLFGSPVPKPSLIFPQGNKTAPEKSVPEPPTPESTPVVRGGIETGQPNRRKLKENVENALALKRITATPTFKFEGLSPEKQMLIVSQLKRFIKEEQERRDKKRQETQQSSTDAYVAYQKACWEKAKLRAKAKRMTARKTNGPLPGPQPQIPGQLNMPQDSIVPPAAINNNEDRGAVGAFDWFEGLERMY</sequence>
<dbReference type="Proteomes" id="UP000663297">
    <property type="component" value="Chromosome 3"/>
</dbReference>
<organism evidence="2 3">
    <name type="scientific">Fusarium culmorum</name>
    <dbReference type="NCBI Taxonomy" id="5516"/>
    <lineage>
        <taxon>Eukaryota</taxon>
        <taxon>Fungi</taxon>
        <taxon>Dikarya</taxon>
        <taxon>Ascomycota</taxon>
        <taxon>Pezizomycotina</taxon>
        <taxon>Sordariomycetes</taxon>
        <taxon>Hypocreomycetidae</taxon>
        <taxon>Hypocreales</taxon>
        <taxon>Nectriaceae</taxon>
        <taxon>Fusarium</taxon>
    </lineage>
</organism>
<feature type="region of interest" description="Disordered" evidence="1">
    <location>
        <begin position="1"/>
        <end position="113"/>
    </location>
</feature>
<name>A0A7S8DBG9_FUSCU</name>
<reference evidence="2" key="1">
    <citation type="submission" date="2020-11" db="EMBL/GenBank/DDBJ databases">
        <title>The chromosome-scale genome resource for two endophytic Fusarium species: F. culmorum and F. pseudograminearum.</title>
        <authorList>
            <person name="Yuan Z."/>
        </authorList>
    </citation>
    <scope>NUCLEOTIDE SEQUENCE</scope>
    <source>
        <strain evidence="2">Class2-1B</strain>
    </source>
</reference>
<dbReference type="EMBL" id="CP064749">
    <property type="protein sequence ID" value="QPC65465.1"/>
    <property type="molecule type" value="Genomic_DNA"/>
</dbReference>
<protein>
    <submittedName>
        <fullName evidence="2">Uncharacterized protein</fullName>
    </submittedName>
</protein>
<evidence type="ECO:0000256" key="1">
    <source>
        <dbReference type="SAM" id="MobiDB-lite"/>
    </source>
</evidence>
<dbReference type="AlphaFoldDB" id="A0A7S8DBG9"/>
<accession>A0A7S8DBG9</accession>
<evidence type="ECO:0000313" key="3">
    <source>
        <dbReference type="Proteomes" id="UP000663297"/>
    </source>
</evidence>
<evidence type="ECO:0000313" key="2">
    <source>
        <dbReference type="EMBL" id="QPC65465.1"/>
    </source>
</evidence>
<proteinExistence type="predicted"/>